<accession>A0A5P8WB43</accession>
<protein>
    <submittedName>
        <fullName evidence="1">Uncharacterized protein</fullName>
    </submittedName>
</protein>
<sequence length="47" mass="5561">MLVAHINLQDFTQYMAVFALVPFLRVAIQYQQYLEGSDRSQKYYTVT</sequence>
<reference evidence="1 2" key="1">
    <citation type="submission" date="2019-10" db="EMBL/GenBank/DDBJ databases">
        <title>Genomic and transcriptomic insights into the perfect genentic adaptation of a filamentous nitrogen-fixing cyanobacterium to rice fields.</title>
        <authorList>
            <person name="Chen Z."/>
        </authorList>
    </citation>
    <scope>NUCLEOTIDE SEQUENCE [LARGE SCALE GENOMIC DNA]</scope>
    <source>
        <strain evidence="1">CCNUC1</strain>
    </source>
</reference>
<gene>
    <name evidence="1" type="ORF">GXM_07497</name>
</gene>
<name>A0A5P8WB43_9NOSO</name>
<dbReference type="Proteomes" id="UP000326678">
    <property type="component" value="Chromosome Gxm2"/>
</dbReference>
<dbReference type="AlphaFoldDB" id="A0A5P8WB43"/>
<organism evidence="1 2">
    <name type="scientific">Nostoc sphaeroides CCNUC1</name>
    <dbReference type="NCBI Taxonomy" id="2653204"/>
    <lineage>
        <taxon>Bacteria</taxon>
        <taxon>Bacillati</taxon>
        <taxon>Cyanobacteriota</taxon>
        <taxon>Cyanophyceae</taxon>
        <taxon>Nostocales</taxon>
        <taxon>Nostocaceae</taxon>
        <taxon>Nostoc</taxon>
    </lineage>
</organism>
<dbReference type="EMBL" id="CP045227">
    <property type="protein sequence ID" value="QFS50003.1"/>
    <property type="molecule type" value="Genomic_DNA"/>
</dbReference>
<evidence type="ECO:0000313" key="2">
    <source>
        <dbReference type="Proteomes" id="UP000326678"/>
    </source>
</evidence>
<proteinExistence type="predicted"/>
<keyword evidence="2" id="KW-1185">Reference proteome</keyword>
<evidence type="ECO:0000313" key="1">
    <source>
        <dbReference type="EMBL" id="QFS50003.1"/>
    </source>
</evidence>
<dbReference type="KEGG" id="nsh:GXM_07497"/>